<keyword evidence="5 7" id="KW-1133">Transmembrane helix</keyword>
<evidence type="ECO:0000256" key="1">
    <source>
        <dbReference type="ARBA" id="ARBA00004651"/>
    </source>
</evidence>
<evidence type="ECO:0000256" key="6">
    <source>
        <dbReference type="ARBA" id="ARBA00023136"/>
    </source>
</evidence>
<dbReference type="PANTHER" id="PTHR34584">
    <property type="entry name" value="NA(+)/H(+) ANTIPORTER SUBUNIT E1"/>
    <property type="match status" value="1"/>
</dbReference>
<dbReference type="Proteomes" id="UP000253759">
    <property type="component" value="Unassembled WGS sequence"/>
</dbReference>
<keyword evidence="6 7" id="KW-0472">Membrane</keyword>
<evidence type="ECO:0000256" key="3">
    <source>
        <dbReference type="ARBA" id="ARBA00022475"/>
    </source>
</evidence>
<evidence type="ECO:0000313" key="8">
    <source>
        <dbReference type="EMBL" id="RDE09158.1"/>
    </source>
</evidence>
<sequence length="161" mass="18142">MRRIFPHPVLMFGLALLWLILQQQISAGQIVLGLLIGFGASFITARLELDGLIVRRPWVLLTLIVVVIIDIARSNAAVAWLAMSPRGPQSAGFMHVPLTTRNRTILAFLAMIITATPGTVWVEFDEETGDLLVHVLDLIDVDEWVDIITNRYERRLIEIFE</sequence>
<comment type="subcellular location">
    <subcellularLocation>
        <location evidence="1">Cell membrane</location>
        <topology evidence="1">Multi-pass membrane protein</topology>
    </subcellularLocation>
</comment>
<dbReference type="NCBIfam" id="NF006520">
    <property type="entry name" value="PRK08965.1-4"/>
    <property type="match status" value="1"/>
</dbReference>
<keyword evidence="4 7" id="KW-0812">Transmembrane</keyword>
<dbReference type="InterPro" id="IPR002758">
    <property type="entry name" value="Cation_antiport_E"/>
</dbReference>
<dbReference type="PANTHER" id="PTHR34584:SF1">
    <property type="entry name" value="NA(+)_H(+) ANTIPORTER SUBUNIT E1"/>
    <property type="match status" value="1"/>
</dbReference>
<reference evidence="9" key="1">
    <citation type="submission" date="2018-07" db="EMBL/GenBank/DDBJ databases">
        <authorList>
            <person name="Liu B.-T."/>
            <person name="Du Z."/>
        </authorList>
    </citation>
    <scope>NUCLEOTIDE SEQUENCE [LARGE SCALE GENOMIC DNA]</scope>
    <source>
        <strain evidence="9">XYN52</strain>
    </source>
</reference>
<dbReference type="GO" id="GO:0005886">
    <property type="term" value="C:plasma membrane"/>
    <property type="evidence" value="ECO:0007669"/>
    <property type="project" value="UniProtKB-SubCell"/>
</dbReference>
<comment type="caution">
    <text evidence="8">The sequence shown here is derived from an EMBL/GenBank/DDBJ whole genome shotgun (WGS) entry which is preliminary data.</text>
</comment>
<evidence type="ECO:0000256" key="4">
    <source>
        <dbReference type="ARBA" id="ARBA00022692"/>
    </source>
</evidence>
<dbReference type="GO" id="GO:0008324">
    <property type="term" value="F:monoatomic cation transmembrane transporter activity"/>
    <property type="evidence" value="ECO:0007669"/>
    <property type="project" value="InterPro"/>
</dbReference>
<name>A0A369W3N9_9HYPH</name>
<dbReference type="EMBL" id="QQNH01000008">
    <property type="protein sequence ID" value="RDE09158.1"/>
    <property type="molecule type" value="Genomic_DNA"/>
</dbReference>
<accession>A0A369W3N9</accession>
<dbReference type="AlphaFoldDB" id="A0A369W3N9"/>
<evidence type="ECO:0000256" key="2">
    <source>
        <dbReference type="ARBA" id="ARBA00006228"/>
    </source>
</evidence>
<keyword evidence="3" id="KW-1003">Cell membrane</keyword>
<gene>
    <name evidence="8" type="ORF">DVH29_08180</name>
</gene>
<proteinExistence type="inferred from homology"/>
<dbReference type="PIRSF" id="PIRSF019239">
    <property type="entry name" value="MrpE"/>
    <property type="match status" value="1"/>
</dbReference>
<dbReference type="OrthoDB" id="9807187at2"/>
<organism evidence="8 9">
    <name type="scientific">Pelagibacterium lacus</name>
    <dbReference type="NCBI Taxonomy" id="2282655"/>
    <lineage>
        <taxon>Bacteria</taxon>
        <taxon>Pseudomonadati</taxon>
        <taxon>Pseudomonadota</taxon>
        <taxon>Alphaproteobacteria</taxon>
        <taxon>Hyphomicrobiales</taxon>
        <taxon>Devosiaceae</taxon>
        <taxon>Pelagibacterium</taxon>
    </lineage>
</organism>
<evidence type="ECO:0000256" key="5">
    <source>
        <dbReference type="ARBA" id="ARBA00022989"/>
    </source>
</evidence>
<evidence type="ECO:0000256" key="7">
    <source>
        <dbReference type="SAM" id="Phobius"/>
    </source>
</evidence>
<protein>
    <submittedName>
        <fullName evidence="8">Na+/H+ antiporter subunit E</fullName>
    </submittedName>
</protein>
<feature type="transmembrane region" description="Helical" evidence="7">
    <location>
        <begin position="104"/>
        <end position="122"/>
    </location>
</feature>
<comment type="similarity">
    <text evidence="2">Belongs to the CPA3 antiporters (TC 2.A.63) subunit E family.</text>
</comment>
<dbReference type="Pfam" id="PF01899">
    <property type="entry name" value="MNHE"/>
    <property type="match status" value="1"/>
</dbReference>
<evidence type="ECO:0000313" key="9">
    <source>
        <dbReference type="Proteomes" id="UP000253759"/>
    </source>
</evidence>
<dbReference type="RefSeq" id="WP_114645684.1">
    <property type="nucleotide sequence ID" value="NZ_QQNH01000008.1"/>
</dbReference>
<feature type="transmembrane region" description="Helical" evidence="7">
    <location>
        <begin position="57"/>
        <end position="83"/>
    </location>
</feature>
<keyword evidence="9" id="KW-1185">Reference proteome</keyword>